<gene>
    <name evidence="2" type="ORF">ETQ85_07560</name>
</gene>
<dbReference type="EMBL" id="SDKK01000006">
    <property type="protein sequence ID" value="TYC59879.1"/>
    <property type="molecule type" value="Genomic_DNA"/>
</dbReference>
<accession>A0A6C2D2F7</accession>
<dbReference type="Pfam" id="PF01381">
    <property type="entry name" value="HTH_3"/>
    <property type="match status" value="1"/>
</dbReference>
<dbReference type="InterPro" id="IPR001387">
    <property type="entry name" value="Cro/C1-type_HTH"/>
</dbReference>
<evidence type="ECO:0000313" key="3">
    <source>
        <dbReference type="Proteomes" id="UP000389128"/>
    </source>
</evidence>
<dbReference type="Proteomes" id="UP000389128">
    <property type="component" value="Unassembled WGS sequence"/>
</dbReference>
<comment type="caution">
    <text evidence="2">The sequence shown here is derived from an EMBL/GenBank/DDBJ whole genome shotgun (WGS) entry which is preliminary data.</text>
</comment>
<protein>
    <submittedName>
        <fullName evidence="2">XRE family transcriptional regulator</fullName>
    </submittedName>
</protein>
<dbReference type="SUPFAM" id="SSF47413">
    <property type="entry name" value="lambda repressor-like DNA-binding domains"/>
    <property type="match status" value="1"/>
</dbReference>
<dbReference type="InterPro" id="IPR010982">
    <property type="entry name" value="Lambda_DNA-bd_dom_sf"/>
</dbReference>
<dbReference type="OrthoDB" id="9788236at2"/>
<feature type="domain" description="HTH cro/C1-type" evidence="1">
    <location>
        <begin position="36"/>
        <end position="74"/>
    </location>
</feature>
<dbReference type="AlphaFoldDB" id="A0A6C2D2F7"/>
<evidence type="ECO:0000313" key="2">
    <source>
        <dbReference type="EMBL" id="TYC59879.1"/>
    </source>
</evidence>
<organism evidence="2 3">
    <name type="scientific">Zoogloea oleivorans</name>
    <dbReference type="NCBI Taxonomy" id="1552750"/>
    <lineage>
        <taxon>Bacteria</taxon>
        <taxon>Pseudomonadati</taxon>
        <taxon>Pseudomonadota</taxon>
        <taxon>Betaproteobacteria</taxon>
        <taxon>Rhodocyclales</taxon>
        <taxon>Zoogloeaceae</taxon>
        <taxon>Zoogloea</taxon>
    </lineage>
</organism>
<keyword evidence="3" id="KW-1185">Reference proteome</keyword>
<sequence>MALKTIRCAGVHGFLVHTWSCTPEGTFDVHTVGAGLRSWREAKGLTQKEAATQLSVPPRTYQDYERDLRSPGAEAMAGFVQAGINANWLLTGEGPMLLEELQPKPQPTKINADALAAILMGAMKALPKADTGAIADFAVKMYLDVLERGLITPDGVGKGDLGEVS</sequence>
<dbReference type="RefSeq" id="WP_148578436.1">
    <property type="nucleotide sequence ID" value="NZ_SDKK01000006.1"/>
</dbReference>
<name>A0A6C2D2F7_9RHOO</name>
<dbReference type="GO" id="GO:0003677">
    <property type="term" value="F:DNA binding"/>
    <property type="evidence" value="ECO:0007669"/>
    <property type="project" value="InterPro"/>
</dbReference>
<dbReference type="Gene3D" id="1.10.260.40">
    <property type="entry name" value="lambda repressor-like DNA-binding domains"/>
    <property type="match status" value="1"/>
</dbReference>
<proteinExistence type="predicted"/>
<evidence type="ECO:0000259" key="1">
    <source>
        <dbReference type="PROSITE" id="PS50943"/>
    </source>
</evidence>
<dbReference type="PROSITE" id="PS50943">
    <property type="entry name" value="HTH_CROC1"/>
    <property type="match status" value="1"/>
</dbReference>
<dbReference type="SMART" id="SM00530">
    <property type="entry name" value="HTH_XRE"/>
    <property type="match status" value="1"/>
</dbReference>
<reference evidence="2 3" key="1">
    <citation type="submission" date="2019-01" db="EMBL/GenBank/DDBJ databases">
        <title>Zoogloea oleivorans genome sequencing and assembly.</title>
        <authorList>
            <person name="Tancsics A."/>
            <person name="Farkas M."/>
            <person name="Kriszt B."/>
            <person name="Maroti G."/>
            <person name="Horvath B."/>
        </authorList>
    </citation>
    <scope>NUCLEOTIDE SEQUENCE [LARGE SCALE GENOMIC DNA]</scope>
    <source>
        <strain evidence="2 3">Buc</strain>
    </source>
</reference>
<dbReference type="CDD" id="cd00093">
    <property type="entry name" value="HTH_XRE"/>
    <property type="match status" value="1"/>
</dbReference>